<sequence length="120" mass="13224">MSSASGDNGDSPPELIPKNSDDERGQLTEEDLFRMKDLATGSANPASEHADPSIVSLADSSSNFDEHITDEYDDLEEAGTGGQEKTEQQHQSRIFGGFMFERKRPLHIELPSTVEIARKM</sequence>
<feature type="region of interest" description="Disordered" evidence="1">
    <location>
        <begin position="1"/>
        <end position="91"/>
    </location>
</feature>
<dbReference type="AlphaFoldDB" id="A0AA36FSU0"/>
<evidence type="ECO:0000256" key="1">
    <source>
        <dbReference type="SAM" id="MobiDB-lite"/>
    </source>
</evidence>
<reference evidence="2" key="1">
    <citation type="submission" date="2023-06" db="EMBL/GenBank/DDBJ databases">
        <authorList>
            <person name="Delattre M."/>
        </authorList>
    </citation>
    <scope>NUCLEOTIDE SEQUENCE</scope>
    <source>
        <strain evidence="2">AF72</strain>
    </source>
</reference>
<feature type="non-terminal residue" evidence="2">
    <location>
        <position position="1"/>
    </location>
</feature>
<organism evidence="2 3">
    <name type="scientific">Mesorhabditis spiculigera</name>
    <dbReference type="NCBI Taxonomy" id="96644"/>
    <lineage>
        <taxon>Eukaryota</taxon>
        <taxon>Metazoa</taxon>
        <taxon>Ecdysozoa</taxon>
        <taxon>Nematoda</taxon>
        <taxon>Chromadorea</taxon>
        <taxon>Rhabditida</taxon>
        <taxon>Rhabditina</taxon>
        <taxon>Rhabditomorpha</taxon>
        <taxon>Rhabditoidea</taxon>
        <taxon>Rhabditidae</taxon>
        <taxon>Mesorhabditinae</taxon>
        <taxon>Mesorhabditis</taxon>
    </lineage>
</organism>
<protein>
    <submittedName>
        <fullName evidence="2">Uncharacterized protein</fullName>
    </submittedName>
</protein>
<evidence type="ECO:0000313" key="3">
    <source>
        <dbReference type="Proteomes" id="UP001177023"/>
    </source>
</evidence>
<comment type="caution">
    <text evidence="2">The sequence shown here is derived from an EMBL/GenBank/DDBJ whole genome shotgun (WGS) entry which is preliminary data.</text>
</comment>
<name>A0AA36FSU0_9BILA</name>
<keyword evidence="3" id="KW-1185">Reference proteome</keyword>
<feature type="compositionally biased region" description="Basic and acidic residues" evidence="1">
    <location>
        <begin position="19"/>
        <end position="37"/>
    </location>
</feature>
<proteinExistence type="predicted"/>
<evidence type="ECO:0000313" key="2">
    <source>
        <dbReference type="EMBL" id="CAJ0565780.1"/>
    </source>
</evidence>
<gene>
    <name evidence="2" type="ORF">MSPICULIGERA_LOCUS4410</name>
</gene>
<dbReference type="EMBL" id="CATQJA010001101">
    <property type="protein sequence ID" value="CAJ0565780.1"/>
    <property type="molecule type" value="Genomic_DNA"/>
</dbReference>
<accession>A0AA36FSU0</accession>
<dbReference type="Proteomes" id="UP001177023">
    <property type="component" value="Unassembled WGS sequence"/>
</dbReference>